<proteinExistence type="predicted"/>
<name>A0A183UK14_TOXCA</name>
<dbReference type="WBParaSite" id="TCNE_0000883401-mRNA-1">
    <property type="protein sequence ID" value="TCNE_0000883401-mRNA-1"/>
    <property type="gene ID" value="TCNE_0000883401"/>
</dbReference>
<dbReference type="AlphaFoldDB" id="A0A183UK14"/>
<evidence type="ECO:0000313" key="3">
    <source>
        <dbReference type="EMBL" id="VDM40159.1"/>
    </source>
</evidence>
<organism evidence="4 5">
    <name type="scientific">Toxocara canis</name>
    <name type="common">Canine roundworm</name>
    <dbReference type="NCBI Taxonomy" id="6265"/>
    <lineage>
        <taxon>Eukaryota</taxon>
        <taxon>Metazoa</taxon>
        <taxon>Ecdysozoa</taxon>
        <taxon>Nematoda</taxon>
        <taxon>Chromadorea</taxon>
        <taxon>Rhabditida</taxon>
        <taxon>Spirurina</taxon>
        <taxon>Ascaridomorpha</taxon>
        <taxon>Ascaridoidea</taxon>
        <taxon>Toxocaridae</taxon>
        <taxon>Toxocara</taxon>
    </lineage>
</organism>
<feature type="region of interest" description="Disordered" evidence="2">
    <location>
        <begin position="1"/>
        <end position="22"/>
    </location>
</feature>
<reference evidence="5" key="1">
    <citation type="submission" date="2016-06" db="UniProtKB">
        <authorList>
            <consortium name="WormBaseParasite"/>
        </authorList>
    </citation>
    <scope>IDENTIFICATION</scope>
</reference>
<sequence>MASSMAKALKSELSQTSKSERHPTIWNAQDNYRTLKEKYTQLCNDYEQLQKAYILEKKNDTEERYYLGEIQKIRKAKEGAVAEFHSYTIESEQRIQHFKEQLEKQYRNTLDSTLLEVEKLKVENKELEEQQGKLQRQIIETNAELRKTKRESEQREMEIRNAYEEQINNFTNKFLDAHRKSVEEGNDKSELDILRQRYRMLDEQYHRLHEESERRQFESDNKIQRLESDLLERTMRFTRSAIALEQLSMEVEKYRRNMEFDDAELQRLQSEVKRLQKEKLEVERESMVRESSLTGQLLNQSLLIDKKLNEIEKNVAQKDELVEGLQSKLNDAEVQLKCYNGSIADALRSKEELMSEMNTLRNDLLSKEEEARLGMEKLKWERDRALQHLADARC</sequence>
<protein>
    <submittedName>
        <fullName evidence="5">Shootin-1</fullName>
    </submittedName>
</protein>
<dbReference type="EMBL" id="UYWY01020010">
    <property type="protein sequence ID" value="VDM40159.1"/>
    <property type="molecule type" value="Genomic_DNA"/>
</dbReference>
<evidence type="ECO:0000313" key="5">
    <source>
        <dbReference type="WBParaSite" id="TCNE_0000883401-mRNA-1"/>
    </source>
</evidence>
<dbReference type="Proteomes" id="UP000050794">
    <property type="component" value="Unassembled WGS sequence"/>
</dbReference>
<gene>
    <name evidence="3" type="ORF">TCNE_LOCUS8838</name>
</gene>
<accession>A0A183UK14</accession>
<feature type="coiled-coil region" evidence="1">
    <location>
        <begin position="244"/>
        <end position="370"/>
    </location>
</feature>
<evidence type="ECO:0000256" key="1">
    <source>
        <dbReference type="SAM" id="Coils"/>
    </source>
</evidence>
<feature type="coiled-coil region" evidence="1">
    <location>
        <begin position="103"/>
        <end position="165"/>
    </location>
</feature>
<evidence type="ECO:0000256" key="2">
    <source>
        <dbReference type="SAM" id="MobiDB-lite"/>
    </source>
</evidence>
<evidence type="ECO:0000313" key="4">
    <source>
        <dbReference type="Proteomes" id="UP000050794"/>
    </source>
</evidence>
<keyword evidence="4" id="KW-1185">Reference proteome</keyword>
<reference evidence="3 4" key="2">
    <citation type="submission" date="2018-11" db="EMBL/GenBank/DDBJ databases">
        <authorList>
            <consortium name="Pathogen Informatics"/>
        </authorList>
    </citation>
    <scope>NUCLEOTIDE SEQUENCE [LARGE SCALE GENOMIC DNA]</scope>
</reference>
<keyword evidence="1" id="KW-0175">Coiled coil</keyword>